<evidence type="ECO:0000313" key="14">
    <source>
        <dbReference type="Proteomes" id="UP000297391"/>
    </source>
</evidence>
<evidence type="ECO:0000313" key="13">
    <source>
        <dbReference type="EMBL" id="TFY86915.1"/>
    </source>
</evidence>
<protein>
    <recommendedName>
        <fullName evidence="11">Glutathione hydrolase proenzyme</fullName>
        <ecNumber evidence="11">2.3.2.2</ecNumber>
        <ecNumber evidence="11">3.4.19.13</ecNumber>
    </recommendedName>
    <component>
        <recommendedName>
            <fullName evidence="11">Glutathione hydrolase large chain</fullName>
        </recommendedName>
    </component>
    <component>
        <recommendedName>
            <fullName evidence="11">Glutathione hydrolase small chain</fullName>
        </recommendedName>
    </component>
</protein>
<comment type="pathway">
    <text evidence="11">Sulfur metabolism; glutathione metabolism.</text>
</comment>
<keyword evidence="11" id="KW-0317">Glutathione biosynthesis</keyword>
<dbReference type="Gene3D" id="1.10.246.130">
    <property type="match status" value="1"/>
</dbReference>
<sequence>MNGVQRVFSISCRRLSVIAATLTLVACHPPIHEQPPAPELGSGYRSDLATRHAERHMAAAANPLAAEAGREMLRQGGSAIDAAIAMQAVLTLVEPQSSGIGGGAFILLWDGKDVHAYDGRETAPAGATPRLFLRPDGSPMTFAEAQIGGRSVGTPGVLRALEMAHKKTGHLPWAKLFEPAIGLSEQGFAISPRLHALIAADRYIPQSPDLAAYFLNTDGTPKAIGTRLKNPALAAVFKRIAKEGPDALYHGPIADEIARKVQGHRNAGSLSLADLKGYAAKERAPLCTDYQQYRVCGMPPPSSGGIAIAQILGTLQALEARDPAWVIALMTPVKSASPAGLEPTPEAVHLLAEAGRLAFADRGLYVADSDFVPVPVAGLVAPGYLARRATLIGERSMGIAKPGTPAGIQVAYAPDRSPLRISTSQVVAVDDAGGAVSMTTTVEAAFGSHLMVQGFLLNNQMTDFSFIPEENGQPVANRVEPGKRPRSAMAPTLVFDRTSGELLATVGSPGGSQIIEYVSKSLVAMLDWKLDPQAAISLPNFGSRNGATELEQGLFSPALKQALKDKGHAVSEMDMTSGIQAIVRTRDAQGKVSLSGGADPRREGEAVGD</sequence>
<evidence type="ECO:0000256" key="5">
    <source>
        <dbReference type="ARBA" id="ARBA00022801"/>
    </source>
</evidence>
<dbReference type="PROSITE" id="PS51257">
    <property type="entry name" value="PROKAR_LIPOPROTEIN"/>
    <property type="match status" value="1"/>
</dbReference>
<comment type="similarity">
    <text evidence="3 11">Belongs to the gamma-glutamyltransferase family.</text>
</comment>
<comment type="catalytic activity">
    <reaction evidence="1 11">
        <text>an S-substituted glutathione + H2O = an S-substituted L-cysteinylglycine + L-glutamate</text>
        <dbReference type="Rhea" id="RHEA:59468"/>
        <dbReference type="ChEBI" id="CHEBI:15377"/>
        <dbReference type="ChEBI" id="CHEBI:29985"/>
        <dbReference type="ChEBI" id="CHEBI:90779"/>
        <dbReference type="ChEBI" id="CHEBI:143103"/>
        <dbReference type="EC" id="3.4.19.13"/>
    </reaction>
</comment>
<reference evidence="13 14" key="1">
    <citation type="journal article" date="2019" name="Syst. Appl. Microbiol.">
        <title>New species of pathogenic Pseudomonas isolated from citrus in Tunisia: Proposal of Pseudomonas kairouanensis sp. nov. and Pseudomonas nabeulensis sp. nov.</title>
        <authorList>
            <person name="Oueslati M."/>
            <person name="Mulet M."/>
            <person name="Gomila M."/>
            <person name="Berge O."/>
            <person name="Hajlaoui M.R."/>
            <person name="Lalucat J."/>
            <person name="Sadfi-Zouaoui N."/>
            <person name="Garcia-Valdes E."/>
        </authorList>
    </citation>
    <scope>NUCLEOTIDE SEQUENCE [LARGE SCALE GENOMIC DNA]</scope>
    <source>
        <strain evidence="13 14">KC12</strain>
    </source>
</reference>
<keyword evidence="5 11" id="KW-0378">Hydrolase</keyword>
<feature type="binding site" evidence="10">
    <location>
        <position position="463"/>
    </location>
    <ligand>
        <name>L-glutamate</name>
        <dbReference type="ChEBI" id="CHEBI:29985"/>
    </ligand>
</feature>
<evidence type="ECO:0000256" key="3">
    <source>
        <dbReference type="ARBA" id="ARBA00009381"/>
    </source>
</evidence>
<evidence type="ECO:0000256" key="11">
    <source>
        <dbReference type="RuleBase" id="RU368036"/>
    </source>
</evidence>
<dbReference type="InterPro" id="IPR029055">
    <property type="entry name" value="Ntn_hydrolases_N"/>
</dbReference>
<evidence type="ECO:0000256" key="2">
    <source>
        <dbReference type="ARBA" id="ARBA00001089"/>
    </source>
</evidence>
<dbReference type="GO" id="GO:0006750">
    <property type="term" value="P:glutathione biosynthetic process"/>
    <property type="evidence" value="ECO:0007669"/>
    <property type="project" value="UniProtKB-KW"/>
</dbReference>
<dbReference type="GO" id="GO:0036374">
    <property type="term" value="F:glutathione hydrolase activity"/>
    <property type="evidence" value="ECO:0007669"/>
    <property type="project" value="UniProtKB-UniRule"/>
</dbReference>
<feature type="region of interest" description="Disordered" evidence="12">
    <location>
        <begin position="588"/>
        <end position="609"/>
    </location>
</feature>
<accession>A0A4Z0AJX9</accession>
<dbReference type="InterPro" id="IPR043138">
    <property type="entry name" value="GGT_lsub"/>
</dbReference>
<evidence type="ECO:0000256" key="8">
    <source>
        <dbReference type="ARBA" id="ARBA00047417"/>
    </source>
</evidence>
<comment type="catalytic activity">
    <reaction evidence="8 11">
        <text>an N-terminal (5-L-glutamyl)-[peptide] + an alpha-amino acid = 5-L-glutamyl amino acid + an N-terminal L-alpha-aminoacyl-[peptide]</text>
        <dbReference type="Rhea" id="RHEA:23904"/>
        <dbReference type="Rhea" id="RHEA-COMP:9780"/>
        <dbReference type="Rhea" id="RHEA-COMP:9795"/>
        <dbReference type="ChEBI" id="CHEBI:77644"/>
        <dbReference type="ChEBI" id="CHEBI:78597"/>
        <dbReference type="ChEBI" id="CHEBI:78599"/>
        <dbReference type="ChEBI" id="CHEBI:78608"/>
        <dbReference type="EC" id="2.3.2.2"/>
    </reaction>
</comment>
<dbReference type="Pfam" id="PF01019">
    <property type="entry name" value="G_glu_transpept"/>
    <property type="match status" value="1"/>
</dbReference>
<dbReference type="RefSeq" id="WP_135290769.1">
    <property type="nucleotide sequence ID" value="NZ_QUZU01000028.1"/>
</dbReference>
<dbReference type="PANTHER" id="PTHR43199">
    <property type="entry name" value="GLUTATHIONE HYDROLASE"/>
    <property type="match status" value="1"/>
</dbReference>
<dbReference type="NCBIfam" id="TIGR00066">
    <property type="entry name" value="g_glut_trans"/>
    <property type="match status" value="1"/>
</dbReference>
<comment type="catalytic activity">
    <reaction evidence="2 11">
        <text>glutathione + H2O = L-cysteinylglycine + L-glutamate</text>
        <dbReference type="Rhea" id="RHEA:28807"/>
        <dbReference type="ChEBI" id="CHEBI:15377"/>
        <dbReference type="ChEBI" id="CHEBI:29985"/>
        <dbReference type="ChEBI" id="CHEBI:57925"/>
        <dbReference type="ChEBI" id="CHEBI:61694"/>
        <dbReference type="EC" id="3.4.19.13"/>
    </reaction>
</comment>
<gene>
    <name evidence="13" type="primary">ggt</name>
    <name evidence="13" type="ORF">DYL59_20345</name>
</gene>
<feature type="binding site" evidence="10">
    <location>
        <position position="120"/>
    </location>
    <ligand>
        <name>L-glutamate</name>
        <dbReference type="ChEBI" id="CHEBI:29985"/>
    </ligand>
</feature>
<comment type="subunit">
    <text evidence="11">This enzyme consists of two polypeptide chains, which are synthesized in precursor form from a single polypeptide.</text>
</comment>
<dbReference type="GO" id="GO:0006751">
    <property type="term" value="P:glutathione catabolic process"/>
    <property type="evidence" value="ECO:0007669"/>
    <property type="project" value="UniProtKB-UniRule"/>
</dbReference>
<feature type="active site" description="Nucleophile" evidence="9">
    <location>
        <position position="423"/>
    </location>
</feature>
<organism evidence="13 14">
    <name type="scientific">Pseudomonas kairouanensis</name>
    <dbReference type="NCBI Taxonomy" id="2293832"/>
    <lineage>
        <taxon>Bacteria</taxon>
        <taxon>Pseudomonadati</taxon>
        <taxon>Pseudomonadota</taxon>
        <taxon>Gammaproteobacteria</taxon>
        <taxon>Pseudomonadales</taxon>
        <taxon>Pseudomonadaceae</taxon>
        <taxon>Pseudomonas</taxon>
    </lineage>
</organism>
<dbReference type="EMBL" id="QUZU01000028">
    <property type="protein sequence ID" value="TFY86915.1"/>
    <property type="molecule type" value="Genomic_DNA"/>
</dbReference>
<dbReference type="EC" id="2.3.2.2" evidence="11"/>
<dbReference type="PANTHER" id="PTHR43199:SF1">
    <property type="entry name" value="GLUTATHIONE HYDROLASE PROENZYME"/>
    <property type="match status" value="1"/>
</dbReference>
<keyword evidence="6 11" id="KW-0865">Zymogen</keyword>
<comment type="PTM">
    <text evidence="11">Cleaved by autocatalysis into a large and a small subunit.</text>
</comment>
<feature type="binding site" evidence="10">
    <location>
        <position position="511"/>
    </location>
    <ligand>
        <name>L-glutamate</name>
        <dbReference type="ChEBI" id="CHEBI:29985"/>
    </ligand>
</feature>
<evidence type="ECO:0000256" key="7">
    <source>
        <dbReference type="ARBA" id="ARBA00023315"/>
    </source>
</evidence>
<dbReference type="Gene3D" id="3.60.20.40">
    <property type="match status" value="1"/>
</dbReference>
<dbReference type="UniPathway" id="UPA00204"/>
<dbReference type="AlphaFoldDB" id="A0A4Z0AJX9"/>
<dbReference type="GO" id="GO:0103068">
    <property type="term" value="F:leukotriene C4 gamma-glutamyl transferase activity"/>
    <property type="evidence" value="ECO:0007669"/>
    <property type="project" value="UniProtKB-EC"/>
</dbReference>
<keyword evidence="7 11" id="KW-0012">Acyltransferase</keyword>
<evidence type="ECO:0000256" key="1">
    <source>
        <dbReference type="ARBA" id="ARBA00001049"/>
    </source>
</evidence>
<comment type="caution">
    <text evidence="13">The sequence shown here is derived from an EMBL/GenBank/DDBJ whole genome shotgun (WGS) entry which is preliminary data.</text>
</comment>
<dbReference type="SUPFAM" id="SSF56235">
    <property type="entry name" value="N-terminal nucleophile aminohydrolases (Ntn hydrolases)"/>
    <property type="match status" value="1"/>
</dbReference>
<keyword evidence="4 11" id="KW-0808">Transferase</keyword>
<proteinExistence type="inferred from homology"/>
<dbReference type="Proteomes" id="UP000297391">
    <property type="component" value="Unassembled WGS sequence"/>
</dbReference>
<evidence type="ECO:0000256" key="6">
    <source>
        <dbReference type="ARBA" id="ARBA00023145"/>
    </source>
</evidence>
<dbReference type="PRINTS" id="PR01210">
    <property type="entry name" value="GGTRANSPTASE"/>
</dbReference>
<evidence type="ECO:0000256" key="4">
    <source>
        <dbReference type="ARBA" id="ARBA00022679"/>
    </source>
</evidence>
<dbReference type="InterPro" id="IPR000101">
    <property type="entry name" value="GGT_peptidase"/>
</dbReference>
<keyword evidence="14" id="KW-1185">Reference proteome</keyword>
<dbReference type="OrthoDB" id="5297205at2"/>
<name>A0A4Z0AJX9_9PSED</name>
<evidence type="ECO:0000256" key="9">
    <source>
        <dbReference type="PIRSR" id="PIRSR600101-1"/>
    </source>
</evidence>
<dbReference type="InterPro" id="IPR043137">
    <property type="entry name" value="GGT_ssub_C"/>
</dbReference>
<evidence type="ECO:0000256" key="10">
    <source>
        <dbReference type="PIRSR" id="PIRSR600101-2"/>
    </source>
</evidence>
<feature type="compositionally biased region" description="Basic and acidic residues" evidence="12">
    <location>
        <begin position="599"/>
        <end position="609"/>
    </location>
</feature>
<dbReference type="InterPro" id="IPR051792">
    <property type="entry name" value="GGT_bact"/>
</dbReference>
<dbReference type="EC" id="3.4.19.13" evidence="11"/>
<evidence type="ECO:0000256" key="12">
    <source>
        <dbReference type="SAM" id="MobiDB-lite"/>
    </source>
</evidence>